<dbReference type="AlphaFoldDB" id="G5AWJ9"/>
<gene>
    <name evidence="1" type="ORF">GW7_18894</name>
</gene>
<protein>
    <submittedName>
        <fullName evidence="1">Stathmin-2</fullName>
    </submittedName>
</protein>
<evidence type="ECO:0000313" key="1">
    <source>
        <dbReference type="EMBL" id="EHB01410.1"/>
    </source>
</evidence>
<accession>G5AWJ9</accession>
<name>G5AWJ9_HETGA</name>
<dbReference type="InParanoid" id="G5AWJ9"/>
<sequence length="183" mass="20124">MAKTAMGYKEKMKELSMLSLICCCFCLEPCNINIYTCDDVEVYEPPEHRCLGRHWSLSMEERLWLAVPGRGGGGRRTRTARCKGWRGPGESGGPFLPCDPHPTLMPQPPIGHLTGRGRIGVRWCGEGRASPPTAEILESKDAFRDFLAQSAALWQKATFQALATRPPCSSELAQPSLSSSAFP</sequence>
<reference evidence="1 2" key="1">
    <citation type="journal article" date="2011" name="Nature">
        <title>Genome sequencing reveals insights into physiology and longevity of the naked mole rat.</title>
        <authorList>
            <person name="Kim E.B."/>
            <person name="Fang X."/>
            <person name="Fushan A.A."/>
            <person name="Huang Z."/>
            <person name="Lobanov A.V."/>
            <person name="Han L."/>
            <person name="Marino S.M."/>
            <person name="Sun X."/>
            <person name="Turanov A.A."/>
            <person name="Yang P."/>
            <person name="Yim S.H."/>
            <person name="Zhao X."/>
            <person name="Kasaikina M.V."/>
            <person name="Stoletzki N."/>
            <person name="Peng C."/>
            <person name="Polak P."/>
            <person name="Xiong Z."/>
            <person name="Kiezun A."/>
            <person name="Zhu Y."/>
            <person name="Chen Y."/>
            <person name="Kryukov G.V."/>
            <person name="Zhang Q."/>
            <person name="Peshkin L."/>
            <person name="Yang L."/>
            <person name="Bronson R.T."/>
            <person name="Buffenstein R."/>
            <person name="Wang B."/>
            <person name="Han C."/>
            <person name="Li Q."/>
            <person name="Chen L."/>
            <person name="Zhao W."/>
            <person name="Sunyaev S.R."/>
            <person name="Park T.J."/>
            <person name="Zhang G."/>
            <person name="Wang J."/>
            <person name="Gladyshev V.N."/>
        </authorList>
    </citation>
    <scope>NUCLEOTIDE SEQUENCE [LARGE SCALE GENOMIC DNA]</scope>
</reference>
<dbReference type="EMBL" id="JH167269">
    <property type="protein sequence ID" value="EHB01410.1"/>
    <property type="molecule type" value="Genomic_DNA"/>
</dbReference>
<dbReference type="Proteomes" id="UP000006813">
    <property type="component" value="Unassembled WGS sequence"/>
</dbReference>
<evidence type="ECO:0000313" key="2">
    <source>
        <dbReference type="Proteomes" id="UP000006813"/>
    </source>
</evidence>
<proteinExistence type="predicted"/>
<organism evidence="1 2">
    <name type="scientific">Heterocephalus glaber</name>
    <name type="common">Naked mole rat</name>
    <dbReference type="NCBI Taxonomy" id="10181"/>
    <lineage>
        <taxon>Eukaryota</taxon>
        <taxon>Metazoa</taxon>
        <taxon>Chordata</taxon>
        <taxon>Craniata</taxon>
        <taxon>Vertebrata</taxon>
        <taxon>Euteleostomi</taxon>
        <taxon>Mammalia</taxon>
        <taxon>Eutheria</taxon>
        <taxon>Euarchontoglires</taxon>
        <taxon>Glires</taxon>
        <taxon>Rodentia</taxon>
        <taxon>Hystricomorpha</taxon>
        <taxon>Bathyergidae</taxon>
        <taxon>Heterocephalus</taxon>
    </lineage>
</organism>
<dbReference type="FunCoup" id="G5AWJ9">
    <property type="interactions" value="13"/>
</dbReference>